<feature type="binding site" evidence="2">
    <location>
        <position position="102"/>
    </location>
    <ligand>
        <name>a divalent metal cation</name>
        <dbReference type="ChEBI" id="CHEBI:60240"/>
        <label>1</label>
    </ligand>
</feature>
<evidence type="ECO:0000313" key="4">
    <source>
        <dbReference type="Proteomes" id="UP000239156"/>
    </source>
</evidence>
<protein>
    <recommendedName>
        <fullName evidence="5">YbgI/family dinuclear metal center protein</fullName>
    </recommendedName>
</protein>
<dbReference type="SUPFAM" id="SSF102705">
    <property type="entry name" value="NIF3 (NGG1p interacting factor 3)-like"/>
    <property type="match status" value="1"/>
</dbReference>
<feature type="binding site" evidence="2">
    <location>
        <position position="64"/>
    </location>
    <ligand>
        <name>a divalent metal cation</name>
        <dbReference type="ChEBI" id="CHEBI:60240"/>
        <label>2</label>
    </ligand>
</feature>
<feature type="non-terminal residue" evidence="3">
    <location>
        <position position="316"/>
    </location>
</feature>
<dbReference type="GO" id="GO:0046872">
    <property type="term" value="F:metal ion binding"/>
    <property type="evidence" value="ECO:0007669"/>
    <property type="project" value="UniProtKB-KW"/>
</dbReference>
<dbReference type="Pfam" id="PF01784">
    <property type="entry name" value="DUF34_NIF3"/>
    <property type="match status" value="1"/>
</dbReference>
<dbReference type="InterPro" id="IPR036069">
    <property type="entry name" value="DUF34/NIF3_sf"/>
</dbReference>
<gene>
    <name evidence="3" type="ORF">PSTT_16470</name>
</gene>
<comment type="similarity">
    <text evidence="1">Belongs to the GTP cyclohydrolase I type 2/NIF3 family.</text>
</comment>
<evidence type="ECO:0000313" key="3">
    <source>
        <dbReference type="EMBL" id="POV95081.1"/>
    </source>
</evidence>
<dbReference type="AlphaFoldDB" id="A0A2S4UCY1"/>
<keyword evidence="4" id="KW-1185">Reference proteome</keyword>
<keyword evidence="2" id="KW-0479">Metal-binding</keyword>
<dbReference type="GO" id="GO:0005739">
    <property type="term" value="C:mitochondrion"/>
    <property type="evidence" value="ECO:0007669"/>
    <property type="project" value="TreeGrafter"/>
</dbReference>
<dbReference type="EMBL" id="PKSL01000366">
    <property type="protein sequence ID" value="POV95081.1"/>
    <property type="molecule type" value="Genomic_DNA"/>
</dbReference>
<evidence type="ECO:0008006" key="5">
    <source>
        <dbReference type="Google" id="ProtNLM"/>
    </source>
</evidence>
<evidence type="ECO:0000256" key="1">
    <source>
        <dbReference type="ARBA" id="ARBA00006964"/>
    </source>
</evidence>
<organism evidence="3 4">
    <name type="scientific">Puccinia striiformis</name>
    <dbReference type="NCBI Taxonomy" id="27350"/>
    <lineage>
        <taxon>Eukaryota</taxon>
        <taxon>Fungi</taxon>
        <taxon>Dikarya</taxon>
        <taxon>Basidiomycota</taxon>
        <taxon>Pucciniomycotina</taxon>
        <taxon>Pucciniomycetes</taxon>
        <taxon>Pucciniales</taxon>
        <taxon>Pucciniaceae</taxon>
        <taxon>Puccinia</taxon>
    </lineage>
</organism>
<evidence type="ECO:0000256" key="2">
    <source>
        <dbReference type="PIRSR" id="PIRSR602678-1"/>
    </source>
</evidence>
<reference evidence="3" key="1">
    <citation type="submission" date="2017-12" db="EMBL/GenBank/DDBJ databases">
        <title>Gene loss provides genomic basis for host adaptation in cereal stripe rust fungi.</title>
        <authorList>
            <person name="Xia C."/>
        </authorList>
    </citation>
    <scope>NUCLEOTIDE SEQUENCE [LARGE SCALE GENOMIC DNA]</scope>
    <source>
        <strain evidence="3">93-210</strain>
    </source>
</reference>
<dbReference type="PANTHER" id="PTHR13799:SF13">
    <property type="entry name" value="NIF3-LIKE PROTEIN 1"/>
    <property type="match status" value="1"/>
</dbReference>
<dbReference type="Gene3D" id="3.40.1390.30">
    <property type="entry name" value="NIF3 (NGG1p interacting factor 3)-like"/>
    <property type="match status" value="1"/>
</dbReference>
<dbReference type="Proteomes" id="UP000239156">
    <property type="component" value="Unassembled WGS sequence"/>
</dbReference>
<name>A0A2S4UCY1_9BASI</name>
<dbReference type="PANTHER" id="PTHR13799">
    <property type="entry name" value="NGG1 INTERACTING FACTOR 3"/>
    <property type="match status" value="1"/>
</dbReference>
<dbReference type="VEuPathDB" id="FungiDB:PSTT_16470"/>
<accession>A0A2S4UCY1</accession>
<proteinExistence type="inferred from homology"/>
<comment type="caution">
    <text evidence="3">The sequence shown here is derived from an EMBL/GenBank/DDBJ whole genome shotgun (WGS) entry which is preliminary data.</text>
</comment>
<dbReference type="FunFam" id="3.40.1390.30:FF:000001">
    <property type="entry name" value="GTP cyclohydrolase 1 type 2"/>
    <property type="match status" value="1"/>
</dbReference>
<sequence>MILSPTNPKIPHFSHVKDNTGLLLESPVVRPLANKVLLTIDLTPSVAEEALAKDSNIGVIVAYHPTIFRGLKSLTLNDPLQEVILKCAAGGISVYSPHTALDSVIGGINDELCEIVSGLMPHQNQIYSASGAIVEKNSDNILNGVGLGGGRRVEFQKGKEVELDQLISRIKTGLGLSHVQLAKSSVATPKIRSVGVCAGSGGSICSALGKSCDAFVTGEMSHVMFFYPLQAQAYRSIKLTSVCASTFCFAIARTIERNAQGIHVILTAHTNTERFFLARVLRLDCSNFLPKRLFNCLRTRIPNGTWTSAQWIAIRW</sequence>
<dbReference type="VEuPathDB" id="FungiDB:PSHT_05152"/>
<dbReference type="InterPro" id="IPR002678">
    <property type="entry name" value="DUF34/NIF3"/>
</dbReference>